<proteinExistence type="predicted"/>
<accession>A0A1Q6F6V3</accession>
<organism evidence="1 2">
    <name type="scientific">Alistipes putredinis</name>
    <dbReference type="NCBI Taxonomy" id="28117"/>
    <lineage>
        <taxon>Bacteria</taxon>
        <taxon>Pseudomonadati</taxon>
        <taxon>Bacteroidota</taxon>
        <taxon>Bacteroidia</taxon>
        <taxon>Bacteroidales</taxon>
        <taxon>Rikenellaceae</taxon>
        <taxon>Alistipes</taxon>
    </lineage>
</organism>
<dbReference type="EMBL" id="MNQH01000026">
    <property type="protein sequence ID" value="OKY94595.1"/>
    <property type="molecule type" value="Genomic_DNA"/>
</dbReference>
<evidence type="ECO:0000313" key="2">
    <source>
        <dbReference type="Proteomes" id="UP000187417"/>
    </source>
</evidence>
<gene>
    <name evidence="1" type="ORF">BHV66_05375</name>
</gene>
<dbReference type="STRING" id="28117.BHV66_05375"/>
<evidence type="ECO:0000313" key="1">
    <source>
        <dbReference type="EMBL" id="OKY94595.1"/>
    </source>
</evidence>
<sequence>MLPVRNKRTVSIGFRAEVLIFAGNLTGGGSFADIRGIRGEFAVRMRATGFRYRFFGIHFAPYY</sequence>
<dbReference type="Proteomes" id="UP000187417">
    <property type="component" value="Unassembled WGS sequence"/>
</dbReference>
<dbReference type="AlphaFoldDB" id="A0A1Q6F6V3"/>
<comment type="caution">
    <text evidence="1">The sequence shown here is derived from an EMBL/GenBank/DDBJ whole genome shotgun (WGS) entry which is preliminary data.</text>
</comment>
<name>A0A1Q6F6V3_9BACT</name>
<reference evidence="1 2" key="1">
    <citation type="journal article" date="2016" name="Nat. Biotechnol.">
        <title>Measurement of bacterial replication rates in microbial communities.</title>
        <authorList>
            <person name="Brown C.T."/>
            <person name="Olm M.R."/>
            <person name="Thomas B.C."/>
            <person name="Banfield J.F."/>
        </authorList>
    </citation>
    <scope>NUCLEOTIDE SEQUENCE [LARGE SCALE GENOMIC DNA]</scope>
    <source>
        <strain evidence="1">CAG:67_53_122</strain>
    </source>
</reference>
<protein>
    <submittedName>
        <fullName evidence="1">Uncharacterized protein</fullName>
    </submittedName>
</protein>